<dbReference type="Proteomes" id="UP000821865">
    <property type="component" value="Chromosome 4"/>
</dbReference>
<organism evidence="1 2">
    <name type="scientific">Dermacentor silvarum</name>
    <name type="common">Tick</name>
    <dbReference type="NCBI Taxonomy" id="543639"/>
    <lineage>
        <taxon>Eukaryota</taxon>
        <taxon>Metazoa</taxon>
        <taxon>Ecdysozoa</taxon>
        <taxon>Arthropoda</taxon>
        <taxon>Chelicerata</taxon>
        <taxon>Arachnida</taxon>
        <taxon>Acari</taxon>
        <taxon>Parasitiformes</taxon>
        <taxon>Ixodida</taxon>
        <taxon>Ixodoidea</taxon>
        <taxon>Ixodidae</taxon>
        <taxon>Rhipicephalinae</taxon>
        <taxon>Dermacentor</taxon>
    </lineage>
</organism>
<sequence>MFQYLTSYLTGKAAAGIEGLSINERNYEIALKTPIERFGKEDVITEEHMSRLLGVRPVHTLRDIERLRTLYDDICSEVRSLEALGASSSTYCALLLTVLRKSIPSELCLAYFQMKAASPKTPEDELLGHRYQTEITDRRERSSSKPIGVCSHRNRQREGHQPANCVTPVPIDKNKEVMSRERRCYKCAKKKLRAAECRTARWLKCAKCSGLHATGDCELNQRLTRPPSFEDAAPLETTVQSWLQVGHTRGATRVLLQRARAYA</sequence>
<dbReference type="EMBL" id="CM023473">
    <property type="protein sequence ID" value="KAH7953634.1"/>
    <property type="molecule type" value="Genomic_DNA"/>
</dbReference>
<proteinExistence type="predicted"/>
<reference evidence="1" key="1">
    <citation type="submission" date="2020-05" db="EMBL/GenBank/DDBJ databases">
        <title>Large-scale comparative analyses of tick genomes elucidate their genetic diversity and vector capacities.</title>
        <authorList>
            <person name="Jia N."/>
            <person name="Wang J."/>
            <person name="Shi W."/>
            <person name="Du L."/>
            <person name="Sun Y."/>
            <person name="Zhan W."/>
            <person name="Jiang J."/>
            <person name="Wang Q."/>
            <person name="Zhang B."/>
            <person name="Ji P."/>
            <person name="Sakyi L.B."/>
            <person name="Cui X."/>
            <person name="Yuan T."/>
            <person name="Jiang B."/>
            <person name="Yang W."/>
            <person name="Lam T.T.-Y."/>
            <person name="Chang Q."/>
            <person name="Ding S."/>
            <person name="Wang X."/>
            <person name="Zhu J."/>
            <person name="Ruan X."/>
            <person name="Zhao L."/>
            <person name="Wei J."/>
            <person name="Que T."/>
            <person name="Du C."/>
            <person name="Cheng J."/>
            <person name="Dai P."/>
            <person name="Han X."/>
            <person name="Huang E."/>
            <person name="Gao Y."/>
            <person name="Liu J."/>
            <person name="Shao H."/>
            <person name="Ye R."/>
            <person name="Li L."/>
            <person name="Wei W."/>
            <person name="Wang X."/>
            <person name="Wang C."/>
            <person name="Yang T."/>
            <person name="Huo Q."/>
            <person name="Li W."/>
            <person name="Guo W."/>
            <person name="Chen H."/>
            <person name="Zhou L."/>
            <person name="Ni X."/>
            <person name="Tian J."/>
            <person name="Zhou Y."/>
            <person name="Sheng Y."/>
            <person name="Liu T."/>
            <person name="Pan Y."/>
            <person name="Xia L."/>
            <person name="Li J."/>
            <person name="Zhao F."/>
            <person name="Cao W."/>
        </authorList>
    </citation>
    <scope>NUCLEOTIDE SEQUENCE</scope>
    <source>
        <strain evidence="1">Dsil-2018</strain>
    </source>
</reference>
<accession>A0ACB8CWX6</accession>
<keyword evidence="2" id="KW-1185">Reference proteome</keyword>
<name>A0ACB8CWX6_DERSI</name>
<gene>
    <name evidence="1" type="ORF">HPB49_010780</name>
</gene>
<protein>
    <submittedName>
        <fullName evidence="1">Uncharacterized protein</fullName>
    </submittedName>
</protein>
<evidence type="ECO:0000313" key="1">
    <source>
        <dbReference type="EMBL" id="KAH7953634.1"/>
    </source>
</evidence>
<comment type="caution">
    <text evidence="1">The sequence shown here is derived from an EMBL/GenBank/DDBJ whole genome shotgun (WGS) entry which is preliminary data.</text>
</comment>
<evidence type="ECO:0000313" key="2">
    <source>
        <dbReference type="Proteomes" id="UP000821865"/>
    </source>
</evidence>